<evidence type="ECO:0000259" key="8">
    <source>
        <dbReference type="PROSITE" id="PS50106"/>
    </source>
</evidence>
<dbReference type="InterPro" id="IPR029045">
    <property type="entry name" value="ClpP/crotonase-like_dom_sf"/>
</dbReference>
<keyword evidence="2 5" id="KW-0645">Protease</keyword>
<feature type="domain" description="PDZ" evidence="8">
    <location>
        <begin position="135"/>
        <end position="211"/>
    </location>
</feature>
<dbReference type="InterPro" id="IPR005151">
    <property type="entry name" value="Tail-specific_protease"/>
</dbReference>
<dbReference type="InterPro" id="IPR041489">
    <property type="entry name" value="PDZ_6"/>
</dbReference>
<proteinExistence type="inferred from homology"/>
<dbReference type="Pfam" id="PF17820">
    <property type="entry name" value="PDZ_6"/>
    <property type="match status" value="1"/>
</dbReference>
<keyword evidence="10" id="KW-1185">Reference proteome</keyword>
<evidence type="ECO:0000256" key="3">
    <source>
        <dbReference type="ARBA" id="ARBA00022801"/>
    </source>
</evidence>
<evidence type="ECO:0000256" key="4">
    <source>
        <dbReference type="ARBA" id="ARBA00022825"/>
    </source>
</evidence>
<comment type="caution">
    <text evidence="9">The sequence shown here is derived from an EMBL/GenBank/DDBJ whole genome shotgun (WGS) entry which is preliminary data.</text>
</comment>
<protein>
    <submittedName>
        <fullName evidence="9">S41 family peptidase</fullName>
    </submittedName>
</protein>
<dbReference type="InterPro" id="IPR055210">
    <property type="entry name" value="CtpA/B_N"/>
</dbReference>
<evidence type="ECO:0000256" key="1">
    <source>
        <dbReference type="ARBA" id="ARBA00009179"/>
    </source>
</evidence>
<dbReference type="PANTHER" id="PTHR32060:SF30">
    <property type="entry name" value="CARBOXY-TERMINAL PROCESSING PROTEASE CTPA"/>
    <property type="match status" value="1"/>
</dbReference>
<reference evidence="9 10" key="1">
    <citation type="submission" date="2021-06" db="EMBL/GenBank/DDBJ databases">
        <title>Description of novel taxa of the family Lachnospiraceae.</title>
        <authorList>
            <person name="Chaplin A.V."/>
            <person name="Sokolova S.R."/>
            <person name="Pikina A.P."/>
            <person name="Korzhanova M."/>
            <person name="Belova V."/>
            <person name="Korostin D."/>
            <person name="Efimov B.A."/>
        </authorList>
    </citation>
    <scope>NUCLEOTIDE SEQUENCE [LARGE SCALE GENOMIC DNA]</scope>
    <source>
        <strain evidence="9 10">ASD4241</strain>
    </source>
</reference>
<feature type="compositionally biased region" description="Basic and acidic residues" evidence="6">
    <location>
        <begin position="1"/>
        <end position="18"/>
    </location>
</feature>
<sequence>MQEKREWNQENEREKDGDIEPEDFQMNDPKRNHGVWKGFFGGVLATLCVLAVVFFIKSLEPKGAGAQPSQTPGDPAAEQQLDTDAIDRKLEQIKSLIDTRYMGDIDEEQLVETLYYGYVAGLGDPYSVYYTKEDYVSLMESTTGIYNGIGILMSQNMKTGVVTVLRVFRDSPAEEAGLQRGDILYKVAGQEVTGMDLQSVVSVVKTSNDGVGTVRVEVVRDDETEPLKFDVERREVTVSTVEYEMLDDGIGYLLITQFDDLVTQQQFQEAMEDLRNQGMTSLIIDVRDNPGGVLDSVCKTLEQILPAGLIVYTEDKYGNREEISGEGKNPLDIPLVVLVNGSSASAAEIFAGAVKDYGIGTLVGTTTYGKGIVQKIFDLGDDTAVKLTVSKYFTPKGNYIHEVGIDPDVEIELNDDLKKMAIIPKEQDNQLQKAIEILKGQ</sequence>
<dbReference type="InterPro" id="IPR001478">
    <property type="entry name" value="PDZ"/>
</dbReference>
<dbReference type="InterPro" id="IPR004447">
    <property type="entry name" value="Peptidase_S41A"/>
</dbReference>
<keyword evidence="4 5" id="KW-0720">Serine protease</keyword>
<dbReference type="PANTHER" id="PTHR32060">
    <property type="entry name" value="TAIL-SPECIFIC PROTEASE"/>
    <property type="match status" value="1"/>
</dbReference>
<keyword evidence="7" id="KW-0472">Membrane</keyword>
<dbReference type="PROSITE" id="PS50106">
    <property type="entry name" value="PDZ"/>
    <property type="match status" value="1"/>
</dbReference>
<dbReference type="Pfam" id="PF03572">
    <property type="entry name" value="Peptidase_S41"/>
    <property type="match status" value="1"/>
</dbReference>
<evidence type="ECO:0000256" key="6">
    <source>
        <dbReference type="SAM" id="MobiDB-lite"/>
    </source>
</evidence>
<evidence type="ECO:0000313" key="10">
    <source>
        <dbReference type="Proteomes" id="UP001314681"/>
    </source>
</evidence>
<evidence type="ECO:0000256" key="7">
    <source>
        <dbReference type="SAM" id="Phobius"/>
    </source>
</evidence>
<keyword evidence="3 5" id="KW-0378">Hydrolase</keyword>
<feature type="transmembrane region" description="Helical" evidence="7">
    <location>
        <begin position="35"/>
        <end position="56"/>
    </location>
</feature>
<evidence type="ECO:0000313" key="9">
    <source>
        <dbReference type="EMBL" id="MBU9728548.1"/>
    </source>
</evidence>
<organism evidence="9 10">
    <name type="scientific">Diplocloster modestus</name>
    <dbReference type="NCBI Taxonomy" id="2850322"/>
    <lineage>
        <taxon>Bacteria</taxon>
        <taxon>Bacillati</taxon>
        <taxon>Bacillota</taxon>
        <taxon>Clostridia</taxon>
        <taxon>Lachnospirales</taxon>
        <taxon>Lachnospiraceae</taxon>
        <taxon>Diplocloster</taxon>
    </lineage>
</organism>
<dbReference type="SMART" id="SM00228">
    <property type="entry name" value="PDZ"/>
    <property type="match status" value="1"/>
</dbReference>
<dbReference type="Gene3D" id="3.90.226.10">
    <property type="entry name" value="2-enoyl-CoA Hydratase, Chain A, domain 1"/>
    <property type="match status" value="1"/>
</dbReference>
<dbReference type="EMBL" id="JAHQCX010000020">
    <property type="protein sequence ID" value="MBU9728548.1"/>
    <property type="molecule type" value="Genomic_DNA"/>
</dbReference>
<comment type="similarity">
    <text evidence="1 5">Belongs to the peptidase S41A family.</text>
</comment>
<dbReference type="Gene3D" id="2.30.42.10">
    <property type="match status" value="1"/>
</dbReference>
<dbReference type="SUPFAM" id="SSF50156">
    <property type="entry name" value="PDZ domain-like"/>
    <property type="match status" value="1"/>
</dbReference>
<dbReference type="SMART" id="SM00245">
    <property type="entry name" value="TSPc"/>
    <property type="match status" value="1"/>
</dbReference>
<evidence type="ECO:0000256" key="2">
    <source>
        <dbReference type="ARBA" id="ARBA00022670"/>
    </source>
</evidence>
<keyword evidence="7" id="KW-1133">Transmembrane helix</keyword>
<dbReference type="Proteomes" id="UP001314681">
    <property type="component" value="Unassembled WGS sequence"/>
</dbReference>
<dbReference type="CDD" id="cd07560">
    <property type="entry name" value="Peptidase_S41_CPP"/>
    <property type="match status" value="1"/>
</dbReference>
<dbReference type="SUPFAM" id="SSF52096">
    <property type="entry name" value="ClpP/crotonase"/>
    <property type="match status" value="1"/>
</dbReference>
<dbReference type="NCBIfam" id="TIGR00225">
    <property type="entry name" value="prc"/>
    <property type="match status" value="1"/>
</dbReference>
<gene>
    <name evidence="9" type="ORF">KTH90_21380</name>
</gene>
<accession>A0ABS6KDI0</accession>
<evidence type="ECO:0000256" key="5">
    <source>
        <dbReference type="RuleBase" id="RU004404"/>
    </source>
</evidence>
<dbReference type="Pfam" id="PF22694">
    <property type="entry name" value="CtpB_N-like"/>
    <property type="match status" value="1"/>
</dbReference>
<dbReference type="InterPro" id="IPR036034">
    <property type="entry name" value="PDZ_sf"/>
</dbReference>
<name>A0ABS6KDI0_9FIRM</name>
<feature type="region of interest" description="Disordered" evidence="6">
    <location>
        <begin position="1"/>
        <end position="27"/>
    </location>
</feature>
<keyword evidence="7" id="KW-0812">Transmembrane</keyword>
<dbReference type="RefSeq" id="WP_158352978.1">
    <property type="nucleotide sequence ID" value="NZ_JAHQCX010000020.1"/>
</dbReference>